<protein>
    <submittedName>
        <fullName evidence="2">Uncharacterized protein</fullName>
    </submittedName>
</protein>
<reference evidence="1" key="1">
    <citation type="journal article" date="2013" name="Genetics">
        <title>The draft genome and transcriptome of Panagrellus redivivus are shaped by the harsh demands of a free-living lifestyle.</title>
        <authorList>
            <person name="Srinivasan J."/>
            <person name="Dillman A.R."/>
            <person name="Macchietto M.G."/>
            <person name="Heikkinen L."/>
            <person name="Lakso M."/>
            <person name="Fracchia K.M."/>
            <person name="Antoshechkin I."/>
            <person name="Mortazavi A."/>
            <person name="Wong G."/>
            <person name="Sternberg P.W."/>
        </authorList>
    </citation>
    <scope>NUCLEOTIDE SEQUENCE [LARGE SCALE GENOMIC DNA]</scope>
    <source>
        <strain evidence="1">MT8872</strain>
    </source>
</reference>
<evidence type="ECO:0000313" key="2">
    <source>
        <dbReference type="WBParaSite" id="Pan_g14689.t1"/>
    </source>
</evidence>
<reference evidence="2" key="2">
    <citation type="submission" date="2020-10" db="UniProtKB">
        <authorList>
            <consortium name="WormBaseParasite"/>
        </authorList>
    </citation>
    <scope>IDENTIFICATION</scope>
</reference>
<dbReference type="Proteomes" id="UP000492821">
    <property type="component" value="Unassembled WGS sequence"/>
</dbReference>
<sequence>MSRLGRIEKDQFVLSSEQSPSRSCIGIIMDNETMGTVRRESDDNTLERRSSCNPRRNNNLLCKQNCGDVIECNGVKGLIDSGCPPCFVTDPNLVKVKPFFLPVLA</sequence>
<dbReference type="AlphaFoldDB" id="A0A7E4ZSK7"/>
<dbReference type="WBParaSite" id="Pan_g14689.t1">
    <property type="protein sequence ID" value="Pan_g14689.t1"/>
    <property type="gene ID" value="Pan_g14689"/>
</dbReference>
<accession>A0A7E4ZSK7</accession>
<proteinExistence type="predicted"/>
<name>A0A7E4ZSK7_PANRE</name>
<keyword evidence="1" id="KW-1185">Reference proteome</keyword>
<evidence type="ECO:0000313" key="1">
    <source>
        <dbReference type="Proteomes" id="UP000492821"/>
    </source>
</evidence>
<organism evidence="1 2">
    <name type="scientific">Panagrellus redivivus</name>
    <name type="common">Microworm</name>
    <dbReference type="NCBI Taxonomy" id="6233"/>
    <lineage>
        <taxon>Eukaryota</taxon>
        <taxon>Metazoa</taxon>
        <taxon>Ecdysozoa</taxon>
        <taxon>Nematoda</taxon>
        <taxon>Chromadorea</taxon>
        <taxon>Rhabditida</taxon>
        <taxon>Tylenchina</taxon>
        <taxon>Panagrolaimomorpha</taxon>
        <taxon>Panagrolaimoidea</taxon>
        <taxon>Panagrolaimidae</taxon>
        <taxon>Panagrellus</taxon>
    </lineage>
</organism>